<name>A0AAI9PCA9_PECCC</name>
<dbReference type="EMBL" id="BSRL01000001">
    <property type="protein sequence ID" value="GLV67577.1"/>
    <property type="molecule type" value="Genomic_DNA"/>
</dbReference>
<dbReference type="Proteomes" id="UP001058167">
    <property type="component" value="Unassembled WGS sequence"/>
</dbReference>
<protein>
    <submittedName>
        <fullName evidence="2">Uncharacterized protein</fullName>
    </submittedName>
</protein>
<evidence type="ECO:0000313" key="3">
    <source>
        <dbReference type="Proteomes" id="UP001058167"/>
    </source>
</evidence>
<reference evidence="1" key="1">
    <citation type="submission" date="2022-06" db="EMBL/GenBank/DDBJ databases">
        <title>Draft genome sequences of Pectobacterium carotovorum subsp. carotovorum str. NBRC12380.</title>
        <authorList>
            <person name="Wakabayashi Y."/>
            <person name="Kojima K."/>
        </authorList>
    </citation>
    <scope>NUCLEOTIDE SEQUENCE</scope>
    <source>
        <strain evidence="1">NBRC 12380</strain>
    </source>
</reference>
<accession>A0AAI9PCA9</accession>
<gene>
    <name evidence="2" type="ORF">Pcaca03_00210</name>
    <name evidence="1" type="ORF">SOASR016_00210</name>
</gene>
<reference evidence="2" key="2">
    <citation type="submission" date="2023-02" db="EMBL/GenBank/DDBJ databases">
        <title>Pectobacterium carotovorum subsp. carotovorum NBRC 12380.</title>
        <authorList>
            <person name="Ichikawa N."/>
            <person name="Sato H."/>
            <person name="Tonouchi N."/>
        </authorList>
    </citation>
    <scope>NUCLEOTIDE SEQUENCE</scope>
    <source>
        <strain evidence="2">NBRC 12380</strain>
    </source>
</reference>
<keyword evidence="3" id="KW-1185">Reference proteome</keyword>
<evidence type="ECO:0000313" key="4">
    <source>
        <dbReference type="Proteomes" id="UP001165145"/>
    </source>
</evidence>
<dbReference type="EMBL" id="BRLF01000001">
    <property type="protein sequence ID" value="GKX45269.1"/>
    <property type="molecule type" value="Genomic_DNA"/>
</dbReference>
<evidence type="ECO:0000313" key="2">
    <source>
        <dbReference type="EMBL" id="GLV67577.1"/>
    </source>
</evidence>
<dbReference type="Proteomes" id="UP001165145">
    <property type="component" value="Unassembled WGS sequence"/>
</dbReference>
<comment type="caution">
    <text evidence="2">The sequence shown here is derived from an EMBL/GenBank/DDBJ whole genome shotgun (WGS) entry which is preliminary data.</text>
</comment>
<evidence type="ECO:0000313" key="1">
    <source>
        <dbReference type="EMBL" id="GKX45269.1"/>
    </source>
</evidence>
<dbReference type="RefSeq" id="WP_261865176.1">
    <property type="nucleotide sequence ID" value="NZ_BRLF01000001.1"/>
</dbReference>
<dbReference type="AlphaFoldDB" id="A0AAI9PCA9"/>
<proteinExistence type="predicted"/>
<sequence length="92" mass="10773">MNFQELITVLGIKNHKFEIEGIELYIRLPTLLEYAECDTQIKTIMNCIVNADGKKVFNSEEEVNQLDFQYYTKINQKINELLIEATSDIEKK</sequence>
<organism evidence="2 4">
    <name type="scientific">Pectobacterium carotovorum subsp. carotovorum</name>
    <name type="common">Erwinia carotovora subsp. carotovora</name>
    <dbReference type="NCBI Taxonomy" id="555"/>
    <lineage>
        <taxon>Bacteria</taxon>
        <taxon>Pseudomonadati</taxon>
        <taxon>Pseudomonadota</taxon>
        <taxon>Gammaproteobacteria</taxon>
        <taxon>Enterobacterales</taxon>
        <taxon>Pectobacteriaceae</taxon>
        <taxon>Pectobacterium</taxon>
    </lineage>
</organism>